<dbReference type="KEGG" id="ifn:GM661_18350"/>
<dbReference type="PROSITE" id="PS00371">
    <property type="entry name" value="PTS_EIIA_TYPE_1_HIS"/>
    <property type="match status" value="1"/>
</dbReference>
<organism evidence="8 9">
    <name type="scientific">Iocasia fonsfrigidae</name>
    <dbReference type="NCBI Taxonomy" id="2682810"/>
    <lineage>
        <taxon>Bacteria</taxon>
        <taxon>Bacillati</taxon>
        <taxon>Bacillota</taxon>
        <taxon>Clostridia</taxon>
        <taxon>Halanaerobiales</taxon>
        <taxon>Halanaerobiaceae</taxon>
        <taxon>Iocasia</taxon>
    </lineage>
</organism>
<keyword evidence="3 8" id="KW-0762">Sugar transport</keyword>
<dbReference type="Pfam" id="PF00358">
    <property type="entry name" value="PTS_EIIA_1"/>
    <property type="match status" value="1"/>
</dbReference>
<dbReference type="InterPro" id="IPR001127">
    <property type="entry name" value="PTS_EIIA_1_perm"/>
</dbReference>
<dbReference type="SUPFAM" id="SSF51261">
    <property type="entry name" value="Duplicated hybrid motif"/>
    <property type="match status" value="1"/>
</dbReference>
<name>A0A8A7KI77_9FIRM</name>
<dbReference type="RefSeq" id="WP_230869825.1">
    <property type="nucleotide sequence ID" value="NZ_CP046640.1"/>
</dbReference>
<dbReference type="PROSITE" id="PS51093">
    <property type="entry name" value="PTS_EIIA_TYPE_1"/>
    <property type="match status" value="1"/>
</dbReference>
<proteinExistence type="predicted"/>
<dbReference type="EMBL" id="CP046640">
    <property type="protein sequence ID" value="QTL99775.1"/>
    <property type="molecule type" value="Genomic_DNA"/>
</dbReference>
<keyword evidence="9" id="KW-1185">Reference proteome</keyword>
<dbReference type="InterPro" id="IPR050890">
    <property type="entry name" value="PTS_EIIA_component"/>
</dbReference>
<keyword evidence="2" id="KW-0813">Transport</keyword>
<evidence type="ECO:0000256" key="5">
    <source>
        <dbReference type="ARBA" id="ARBA00022683"/>
    </source>
</evidence>
<keyword evidence="4" id="KW-0808">Transferase</keyword>
<dbReference type="NCBIfam" id="TIGR00830">
    <property type="entry name" value="PTBA"/>
    <property type="match status" value="1"/>
</dbReference>
<evidence type="ECO:0000259" key="7">
    <source>
        <dbReference type="PROSITE" id="PS51093"/>
    </source>
</evidence>
<comment type="subcellular location">
    <subcellularLocation>
        <location evidence="1">Cytoplasm</location>
    </subcellularLocation>
</comment>
<keyword evidence="6" id="KW-0418">Kinase</keyword>
<evidence type="ECO:0000256" key="3">
    <source>
        <dbReference type="ARBA" id="ARBA00022597"/>
    </source>
</evidence>
<keyword evidence="5" id="KW-0598">Phosphotransferase system</keyword>
<gene>
    <name evidence="8" type="ORF">GM661_18350</name>
</gene>
<dbReference type="Gene3D" id="2.70.70.10">
    <property type="entry name" value="Glucose Permease (Domain IIA)"/>
    <property type="match status" value="1"/>
</dbReference>
<sequence>MNFIKKPKTIVIKSPLKGKLVNLVDVPDPVFAEKMIGDGVAIKPLDKNVYAPVSGKIVQLFHTNHALGIEIAGGLELLLHLGLDTVKLKGEGFTALVEEKQQVRTGDKLFEVDWDIIREKAVSTITPVVITNMEVVEKMEVLVEGELSVGDDLYRVITS</sequence>
<dbReference type="GO" id="GO:0016301">
    <property type="term" value="F:kinase activity"/>
    <property type="evidence" value="ECO:0007669"/>
    <property type="project" value="UniProtKB-KW"/>
</dbReference>
<evidence type="ECO:0000256" key="1">
    <source>
        <dbReference type="ARBA" id="ARBA00004496"/>
    </source>
</evidence>
<reference evidence="8" key="1">
    <citation type="submission" date="2019-12" db="EMBL/GenBank/DDBJ databases">
        <authorList>
            <person name="zhang j."/>
            <person name="sun C.M."/>
        </authorList>
    </citation>
    <scope>NUCLEOTIDE SEQUENCE</scope>
    <source>
        <strain evidence="8">NS-1</strain>
    </source>
</reference>
<dbReference type="InterPro" id="IPR011055">
    <property type="entry name" value="Dup_hybrid_motif"/>
</dbReference>
<accession>A0A8A7KI77</accession>
<dbReference type="PANTHER" id="PTHR45008">
    <property type="entry name" value="PTS SYSTEM GLUCOSE-SPECIFIC EIIA COMPONENT"/>
    <property type="match status" value="1"/>
</dbReference>
<dbReference type="FunFam" id="2.70.70.10:FF:000001">
    <property type="entry name" value="PTS system glucose-specific IIA component"/>
    <property type="match status" value="1"/>
</dbReference>
<dbReference type="GO" id="GO:0005737">
    <property type="term" value="C:cytoplasm"/>
    <property type="evidence" value="ECO:0007669"/>
    <property type="project" value="UniProtKB-SubCell"/>
</dbReference>
<dbReference type="Proteomes" id="UP000665020">
    <property type="component" value="Chromosome"/>
</dbReference>
<dbReference type="PANTHER" id="PTHR45008:SF1">
    <property type="entry name" value="PTS SYSTEM GLUCOSE-SPECIFIC EIIA COMPONENT"/>
    <property type="match status" value="1"/>
</dbReference>
<evidence type="ECO:0000256" key="6">
    <source>
        <dbReference type="ARBA" id="ARBA00022777"/>
    </source>
</evidence>
<feature type="domain" description="PTS EIIA type-1" evidence="7">
    <location>
        <begin position="28"/>
        <end position="132"/>
    </location>
</feature>
<evidence type="ECO:0000256" key="2">
    <source>
        <dbReference type="ARBA" id="ARBA00022448"/>
    </source>
</evidence>
<dbReference type="AlphaFoldDB" id="A0A8A7KI77"/>
<dbReference type="GO" id="GO:0009401">
    <property type="term" value="P:phosphoenolpyruvate-dependent sugar phosphotransferase system"/>
    <property type="evidence" value="ECO:0007669"/>
    <property type="project" value="UniProtKB-KW"/>
</dbReference>
<evidence type="ECO:0000313" key="8">
    <source>
        <dbReference type="EMBL" id="QTL99775.1"/>
    </source>
</evidence>
<protein>
    <submittedName>
        <fullName evidence="8">PTS glucose transporter subunit IIA</fullName>
    </submittedName>
</protein>
<evidence type="ECO:0000256" key="4">
    <source>
        <dbReference type="ARBA" id="ARBA00022679"/>
    </source>
</evidence>
<evidence type="ECO:0000313" key="9">
    <source>
        <dbReference type="Proteomes" id="UP000665020"/>
    </source>
</evidence>